<dbReference type="InterPro" id="IPR042099">
    <property type="entry name" value="ANL_N_sf"/>
</dbReference>
<dbReference type="Pfam" id="PF00550">
    <property type="entry name" value="PP-binding"/>
    <property type="match status" value="1"/>
</dbReference>
<dbReference type="PROSITE" id="PS00455">
    <property type="entry name" value="AMP_BINDING"/>
    <property type="match status" value="1"/>
</dbReference>
<proteinExistence type="predicted"/>
<dbReference type="InterPro" id="IPR000873">
    <property type="entry name" value="AMP-dep_synth/lig_dom"/>
</dbReference>
<gene>
    <name evidence="6" type="ORF">BJX66DRAFT_346184</name>
</gene>
<reference evidence="6 7" key="1">
    <citation type="submission" date="2024-07" db="EMBL/GenBank/DDBJ databases">
        <title>Section-level genome sequencing and comparative genomics of Aspergillus sections Usti and Cavernicolus.</title>
        <authorList>
            <consortium name="Lawrence Berkeley National Laboratory"/>
            <person name="Nybo J.L."/>
            <person name="Vesth T.C."/>
            <person name="Theobald S."/>
            <person name="Frisvad J.C."/>
            <person name="Larsen T.O."/>
            <person name="Kjaerboelling I."/>
            <person name="Rothschild-Mancinelli K."/>
            <person name="Lyhne E.K."/>
            <person name="Kogle M.E."/>
            <person name="Barry K."/>
            <person name="Clum A."/>
            <person name="Na H."/>
            <person name="Ledsgaard L."/>
            <person name="Lin J."/>
            <person name="Lipzen A."/>
            <person name="Kuo A."/>
            <person name="Riley R."/>
            <person name="Mondo S."/>
            <person name="Labutti K."/>
            <person name="Haridas S."/>
            <person name="Pangalinan J."/>
            <person name="Salamov A.A."/>
            <person name="Simmons B.A."/>
            <person name="Magnuson J.K."/>
            <person name="Chen J."/>
            <person name="Drula E."/>
            <person name="Henrissat B."/>
            <person name="Wiebenga A."/>
            <person name="Lubbers R.J."/>
            <person name="Gomes A.C."/>
            <person name="Makela M.R."/>
            <person name="Stajich J."/>
            <person name="Grigoriev I.V."/>
            <person name="Mortensen U.H."/>
            <person name="De Vries R.P."/>
            <person name="Baker S.E."/>
            <person name="Andersen M.R."/>
        </authorList>
    </citation>
    <scope>NUCLEOTIDE SEQUENCE [LARGE SCALE GENOMIC DNA]</scope>
    <source>
        <strain evidence="6 7">CBS 209.92</strain>
    </source>
</reference>
<dbReference type="Pfam" id="PF00501">
    <property type="entry name" value="AMP-binding"/>
    <property type="match status" value="1"/>
</dbReference>
<organism evidence="6 7">
    <name type="scientific">Aspergillus keveii</name>
    <dbReference type="NCBI Taxonomy" id="714993"/>
    <lineage>
        <taxon>Eukaryota</taxon>
        <taxon>Fungi</taxon>
        <taxon>Dikarya</taxon>
        <taxon>Ascomycota</taxon>
        <taxon>Pezizomycotina</taxon>
        <taxon>Eurotiomycetes</taxon>
        <taxon>Eurotiomycetidae</taxon>
        <taxon>Eurotiales</taxon>
        <taxon>Aspergillaceae</taxon>
        <taxon>Aspergillus</taxon>
        <taxon>Aspergillus subgen. Nidulantes</taxon>
    </lineage>
</organism>
<evidence type="ECO:0000259" key="4">
    <source>
        <dbReference type="Pfam" id="PF00550"/>
    </source>
</evidence>
<dbReference type="SUPFAM" id="SSF56801">
    <property type="entry name" value="Acetyl-CoA synthetase-like"/>
    <property type="match status" value="1"/>
</dbReference>
<dbReference type="Pfam" id="PF07993">
    <property type="entry name" value="NAD_binding_4"/>
    <property type="match status" value="1"/>
</dbReference>
<dbReference type="InterPro" id="IPR051414">
    <property type="entry name" value="Adenylate-forming_Reductase"/>
</dbReference>
<feature type="domain" description="Thioester reductase (TE)" evidence="5">
    <location>
        <begin position="709"/>
        <end position="961"/>
    </location>
</feature>
<dbReference type="InterPro" id="IPR009081">
    <property type="entry name" value="PP-bd_ACP"/>
</dbReference>
<dbReference type="Gene3D" id="3.40.50.12780">
    <property type="entry name" value="N-terminal domain of ligase-like"/>
    <property type="match status" value="1"/>
</dbReference>
<feature type="domain" description="Carrier" evidence="4">
    <location>
        <begin position="591"/>
        <end position="654"/>
    </location>
</feature>
<dbReference type="Gene3D" id="1.10.1200.10">
    <property type="entry name" value="ACP-like"/>
    <property type="match status" value="1"/>
</dbReference>
<dbReference type="SUPFAM" id="SSF51735">
    <property type="entry name" value="NAD(P)-binding Rossmann-fold domains"/>
    <property type="match status" value="1"/>
</dbReference>
<dbReference type="InterPro" id="IPR036291">
    <property type="entry name" value="NAD(P)-bd_dom_sf"/>
</dbReference>
<evidence type="ECO:0000313" key="7">
    <source>
        <dbReference type="Proteomes" id="UP001610563"/>
    </source>
</evidence>
<feature type="domain" description="AMP-dependent synthetase/ligase" evidence="3">
    <location>
        <begin position="40"/>
        <end position="349"/>
    </location>
</feature>
<evidence type="ECO:0000259" key="5">
    <source>
        <dbReference type="Pfam" id="PF07993"/>
    </source>
</evidence>
<keyword evidence="7" id="KW-1185">Reference proteome</keyword>
<dbReference type="Gene3D" id="3.40.50.720">
    <property type="entry name" value="NAD(P)-binding Rossmann-like Domain"/>
    <property type="match status" value="1"/>
</dbReference>
<evidence type="ECO:0000313" key="6">
    <source>
        <dbReference type="EMBL" id="KAL2798909.1"/>
    </source>
</evidence>
<protein>
    <recommendedName>
        <fullName evidence="8">NRPS-like enzyme</fullName>
    </recommendedName>
</protein>
<dbReference type="InterPro" id="IPR020845">
    <property type="entry name" value="AMP-binding_CS"/>
</dbReference>
<sequence length="1115" mass="122417">MPDHIPSPSDEDLLPTLINTLARESPDTLWAEYPTSPTSYSQGFTAITYARFANAINNCAHFLAETLGRSGTGEPLAWLAPNDPRCAIANVAAMRAGFKLFLISERNSVAANYKLFDEAGCSTILTTSLSFAPVQATRAGDGAAERPGKELVVLELPSLETLLSETRSEYQFHRTLSTSARDVALIVHTSGSTGFPKPMFITHEFIAKTMRNFRISAPEGYITQTSLIEKKRCVGLLPIGHPAGITFTLLLPLTAQCSIILPLPHIPPTGEALAEILGHTSADWAALAPLTLETISKNISLLDTLDANLETLVFSGGSLPKVFGDEIAQRTGLKLLSFLGSSETGPLQAVYRKEYDFLHDWNYLQFPDELGARFDLVPDTGRDRDGGEVYELVFTKTPETDPYQAVFASYPDHVEFRTKDLFTKHPTIPNLWTHASRSDDVIVFLNGEKVNPVDFESRVSRHPNVAAALMFGEKRFEAGVLVELVDSQKKGDLSVAERARIVKDIWPVIEEANSILPAYARIDEAHIIFTEVGKPVLRTLKGTVRRAATFDLYNDAIEKVYRDVEEMNMGAAVQCRLRCEIGSEEKAAGLVRQAVQETMNLGEIDLTEDFFSRGMDSLQVLRLVRNLRGSTALTGITPSMVYLNSSIGALSAALYQLVQDKQISEEQQREDQLRIRRETLQIYLDAMDALDTKPSSTQQGKNEGKVILLTGSTGTIGSYILSVLVDRQDIEHIYCLNRSHDSETLQKERNAQQDPTLPLIFPKSKVTFLTVDLALPSLDLNDAVYEAVRTRATHIIHNAWKVDFNLTLQAFEPQLLGTVNLIRLCASAPQAPTITFVSSVSAAMNFASTTTSSDQNEIPIPESIIHDISAPAFAGYAESKYIAERLLSHASKRLGISARILRLGQIAGAAKSRGKWNSADWVPALVLGSRALGAIPDTLDGRGDGGDVVDWVPVDSIAEVIVEIGVDAKGGSISVFHPLNPHRTTWSSLLPSIILALKSQSGPGSHHDQSRQKRTIEVVSPAEWLSRLRAAARQCFSSEMDGNQKDGLNPSDSGLNPALRLLDFFSERLGGLNPGPESMMWETENAKRGSRRGVDGINGDMMTRWVEQWLEGTRK</sequence>
<evidence type="ECO:0000259" key="3">
    <source>
        <dbReference type="Pfam" id="PF00501"/>
    </source>
</evidence>
<evidence type="ECO:0000256" key="1">
    <source>
        <dbReference type="ARBA" id="ARBA00022450"/>
    </source>
</evidence>
<dbReference type="Proteomes" id="UP001610563">
    <property type="component" value="Unassembled WGS sequence"/>
</dbReference>
<dbReference type="PANTHER" id="PTHR43439">
    <property type="entry name" value="PHENYLACETATE-COENZYME A LIGASE"/>
    <property type="match status" value="1"/>
</dbReference>
<dbReference type="EMBL" id="JBFTWV010000010">
    <property type="protein sequence ID" value="KAL2798909.1"/>
    <property type="molecule type" value="Genomic_DNA"/>
</dbReference>
<name>A0ABR4GIM7_9EURO</name>
<evidence type="ECO:0008006" key="8">
    <source>
        <dbReference type="Google" id="ProtNLM"/>
    </source>
</evidence>
<keyword evidence="2" id="KW-0597">Phosphoprotein</keyword>
<dbReference type="Pfam" id="PF23562">
    <property type="entry name" value="AMP-binding_C_3"/>
    <property type="match status" value="1"/>
</dbReference>
<comment type="caution">
    <text evidence="6">The sequence shown here is derived from an EMBL/GenBank/DDBJ whole genome shotgun (WGS) entry which is preliminary data.</text>
</comment>
<keyword evidence="1" id="KW-0596">Phosphopantetheine</keyword>
<accession>A0ABR4GIM7</accession>
<dbReference type="SUPFAM" id="SSF47336">
    <property type="entry name" value="ACP-like"/>
    <property type="match status" value="1"/>
</dbReference>
<dbReference type="InterPro" id="IPR036736">
    <property type="entry name" value="ACP-like_sf"/>
</dbReference>
<dbReference type="InterPro" id="IPR013120">
    <property type="entry name" value="FAR_NAD-bd"/>
</dbReference>
<evidence type="ECO:0000256" key="2">
    <source>
        <dbReference type="ARBA" id="ARBA00022553"/>
    </source>
</evidence>
<dbReference type="PANTHER" id="PTHR43439:SF2">
    <property type="entry name" value="ENZYME, PUTATIVE (JCVI)-RELATED"/>
    <property type="match status" value="1"/>
</dbReference>